<dbReference type="AlphaFoldDB" id="A0A222MX42"/>
<proteinExistence type="predicted"/>
<reference evidence="1 2" key="1">
    <citation type="submission" date="2017-07" db="EMBL/GenBank/DDBJ databases">
        <title>Analysis of two Campylobacter avium genomes and identification of a novel hippuricase gene.</title>
        <authorList>
            <person name="Miller W.G."/>
            <person name="Chapman M.H."/>
            <person name="Yee E."/>
            <person name="Revez J."/>
            <person name="Bono J.L."/>
            <person name="Rossi M."/>
        </authorList>
    </citation>
    <scope>NUCLEOTIDE SEQUENCE [LARGE SCALE GENOMIC DNA]</scope>
    <source>
        <strain evidence="1 2">LMG 24591</strain>
    </source>
</reference>
<dbReference type="RefSeq" id="WP_094325027.1">
    <property type="nucleotide sequence ID" value="NZ_CP022347.1"/>
</dbReference>
<gene>
    <name evidence="1" type="ORF">CAV_0591</name>
</gene>
<dbReference type="KEGG" id="cavi:CAV_0591"/>
<sequence length="92" mass="10749">MKRYSLNSIVGGRYKAIILKQLIKSLVDVKTLGERQGSRLPKFYTLEELRIIRDACLKRRATIKIAYYAETEEARIFSKLATFIKEEEQKHA</sequence>
<accession>A0A222MX42</accession>
<protein>
    <submittedName>
        <fullName evidence="1">Uncharacterized protein</fullName>
    </submittedName>
</protein>
<evidence type="ECO:0000313" key="2">
    <source>
        <dbReference type="Proteomes" id="UP000201169"/>
    </source>
</evidence>
<organism evidence="1 2">
    <name type="scientific">Campylobacter avium LMG 24591</name>
    <dbReference type="NCBI Taxonomy" id="522484"/>
    <lineage>
        <taxon>Bacteria</taxon>
        <taxon>Pseudomonadati</taxon>
        <taxon>Campylobacterota</taxon>
        <taxon>Epsilonproteobacteria</taxon>
        <taxon>Campylobacterales</taxon>
        <taxon>Campylobacteraceae</taxon>
        <taxon>Campylobacter</taxon>
    </lineage>
</organism>
<dbReference type="EMBL" id="CP022347">
    <property type="protein sequence ID" value="ASQ30258.1"/>
    <property type="molecule type" value="Genomic_DNA"/>
</dbReference>
<dbReference type="Proteomes" id="UP000201169">
    <property type="component" value="Chromosome"/>
</dbReference>
<name>A0A222MX42_9BACT</name>
<keyword evidence="2" id="KW-1185">Reference proteome</keyword>
<evidence type="ECO:0000313" key="1">
    <source>
        <dbReference type="EMBL" id="ASQ30258.1"/>
    </source>
</evidence>